<evidence type="ECO:0000313" key="2">
    <source>
        <dbReference type="Proteomes" id="UP001056120"/>
    </source>
</evidence>
<protein>
    <submittedName>
        <fullName evidence="1">Uncharacterized protein</fullName>
    </submittedName>
</protein>
<proteinExistence type="predicted"/>
<gene>
    <name evidence="1" type="ORF">L1987_26152</name>
</gene>
<sequence length="244" mass="27621">MCGGDAIPDGDPMAQRCRMVAASDLWNEFNTYNPFAWDIKPPSVIHFARNDDSTPNLKQVSQKPMEKTTKPRKNLYRGIRRRLWGRWAAEIRDPQQGVRLWLGTYNTAEEAARAYDIAAIRIRGSKARLNFPKPQVQQPPPAKKLRVQHELNERISTATESTQPAVHHEQLPPPALTDLHNHLSADELKLLEQISNWETFLGLEHESTQFNGLGCESGDLWARRHGLLLDQNVCSSSNGPVNMS</sequence>
<keyword evidence="2" id="KW-1185">Reference proteome</keyword>
<dbReference type="Proteomes" id="UP001056120">
    <property type="component" value="Linkage Group LG09"/>
</dbReference>
<evidence type="ECO:0000313" key="1">
    <source>
        <dbReference type="EMBL" id="KAI3804536.1"/>
    </source>
</evidence>
<reference evidence="2" key="1">
    <citation type="journal article" date="2022" name="Mol. Ecol. Resour.">
        <title>The genomes of chicory, endive, great burdock and yacon provide insights into Asteraceae palaeo-polyploidization history and plant inulin production.</title>
        <authorList>
            <person name="Fan W."/>
            <person name="Wang S."/>
            <person name="Wang H."/>
            <person name="Wang A."/>
            <person name="Jiang F."/>
            <person name="Liu H."/>
            <person name="Zhao H."/>
            <person name="Xu D."/>
            <person name="Zhang Y."/>
        </authorList>
    </citation>
    <scope>NUCLEOTIDE SEQUENCE [LARGE SCALE GENOMIC DNA]</scope>
    <source>
        <strain evidence="2">cv. Yunnan</strain>
    </source>
</reference>
<comment type="caution">
    <text evidence="1">The sequence shown here is derived from an EMBL/GenBank/DDBJ whole genome shotgun (WGS) entry which is preliminary data.</text>
</comment>
<accession>A0ACB9IAL0</accession>
<name>A0ACB9IAL0_9ASTR</name>
<reference evidence="1 2" key="2">
    <citation type="journal article" date="2022" name="Mol. Ecol. Resour.">
        <title>The genomes of chicory, endive, great burdock and yacon provide insights into Asteraceae paleo-polyploidization history and plant inulin production.</title>
        <authorList>
            <person name="Fan W."/>
            <person name="Wang S."/>
            <person name="Wang H."/>
            <person name="Wang A."/>
            <person name="Jiang F."/>
            <person name="Liu H."/>
            <person name="Zhao H."/>
            <person name="Xu D."/>
            <person name="Zhang Y."/>
        </authorList>
    </citation>
    <scope>NUCLEOTIDE SEQUENCE [LARGE SCALE GENOMIC DNA]</scope>
    <source>
        <strain evidence="2">cv. Yunnan</strain>
        <tissue evidence="1">Leaves</tissue>
    </source>
</reference>
<dbReference type="EMBL" id="CM042026">
    <property type="protein sequence ID" value="KAI3804536.1"/>
    <property type="molecule type" value="Genomic_DNA"/>
</dbReference>
<organism evidence="1 2">
    <name type="scientific">Smallanthus sonchifolius</name>
    <dbReference type="NCBI Taxonomy" id="185202"/>
    <lineage>
        <taxon>Eukaryota</taxon>
        <taxon>Viridiplantae</taxon>
        <taxon>Streptophyta</taxon>
        <taxon>Embryophyta</taxon>
        <taxon>Tracheophyta</taxon>
        <taxon>Spermatophyta</taxon>
        <taxon>Magnoliopsida</taxon>
        <taxon>eudicotyledons</taxon>
        <taxon>Gunneridae</taxon>
        <taxon>Pentapetalae</taxon>
        <taxon>asterids</taxon>
        <taxon>campanulids</taxon>
        <taxon>Asterales</taxon>
        <taxon>Asteraceae</taxon>
        <taxon>Asteroideae</taxon>
        <taxon>Heliantheae alliance</taxon>
        <taxon>Millerieae</taxon>
        <taxon>Smallanthus</taxon>
    </lineage>
</organism>